<keyword evidence="2" id="KW-0812">Transmembrane</keyword>
<reference evidence="6 7" key="1">
    <citation type="submission" date="2021-06" db="EMBL/GenBank/DDBJ databases">
        <title>Caerostris extrusa draft genome.</title>
        <authorList>
            <person name="Kono N."/>
            <person name="Arakawa K."/>
        </authorList>
    </citation>
    <scope>NUCLEOTIDE SEQUENCE [LARGE SCALE GENOMIC DNA]</scope>
</reference>
<gene>
    <name evidence="6" type="ORF">CEXT_264581</name>
</gene>
<dbReference type="EMBL" id="BPLR01003827">
    <property type="protein sequence ID" value="GIX89111.1"/>
    <property type="molecule type" value="Genomic_DNA"/>
</dbReference>
<dbReference type="GO" id="GO:1990573">
    <property type="term" value="P:potassium ion import across plasma membrane"/>
    <property type="evidence" value="ECO:0007669"/>
    <property type="project" value="TreeGrafter"/>
</dbReference>
<dbReference type="PANTHER" id="PTHR11827">
    <property type="entry name" value="SOLUTE CARRIER FAMILY 12, CATION COTRANSPORTERS"/>
    <property type="match status" value="1"/>
</dbReference>
<keyword evidence="4" id="KW-0472">Membrane</keyword>
<dbReference type="Pfam" id="PF03522">
    <property type="entry name" value="SLC12"/>
    <property type="match status" value="2"/>
</dbReference>
<proteinExistence type="predicted"/>
<dbReference type="AlphaFoldDB" id="A0AAV4P007"/>
<dbReference type="Proteomes" id="UP001054945">
    <property type="component" value="Unassembled WGS sequence"/>
</dbReference>
<keyword evidence="7" id="KW-1185">Reference proteome</keyword>
<dbReference type="InterPro" id="IPR018491">
    <property type="entry name" value="SLC12_C"/>
</dbReference>
<evidence type="ECO:0000256" key="3">
    <source>
        <dbReference type="ARBA" id="ARBA00022989"/>
    </source>
</evidence>
<comment type="subcellular location">
    <subcellularLocation>
        <location evidence="1">Membrane</location>
        <topology evidence="1">Multi-pass membrane protein</topology>
    </subcellularLocation>
</comment>
<evidence type="ECO:0000256" key="1">
    <source>
        <dbReference type="ARBA" id="ARBA00004141"/>
    </source>
</evidence>
<comment type="caution">
    <text evidence="6">The sequence shown here is derived from an EMBL/GenBank/DDBJ whole genome shotgun (WGS) entry which is preliminary data.</text>
</comment>
<dbReference type="GO" id="GO:0016020">
    <property type="term" value="C:membrane"/>
    <property type="evidence" value="ECO:0007669"/>
    <property type="project" value="UniProtKB-SubCell"/>
</dbReference>
<dbReference type="InterPro" id="IPR004842">
    <property type="entry name" value="SLC12A_fam"/>
</dbReference>
<feature type="domain" description="SLC12A transporter C-terminal" evidence="5">
    <location>
        <begin position="113"/>
        <end position="247"/>
    </location>
</feature>
<evidence type="ECO:0000313" key="6">
    <source>
        <dbReference type="EMBL" id="GIX89111.1"/>
    </source>
</evidence>
<dbReference type="GO" id="GO:0055064">
    <property type="term" value="P:chloride ion homeostasis"/>
    <property type="evidence" value="ECO:0007669"/>
    <property type="project" value="TreeGrafter"/>
</dbReference>
<name>A0AAV4P007_CAEEX</name>
<dbReference type="GO" id="GO:0055075">
    <property type="term" value="P:potassium ion homeostasis"/>
    <property type="evidence" value="ECO:0007669"/>
    <property type="project" value="TreeGrafter"/>
</dbReference>
<dbReference type="GO" id="GO:0055078">
    <property type="term" value="P:sodium ion homeostasis"/>
    <property type="evidence" value="ECO:0007669"/>
    <property type="project" value="TreeGrafter"/>
</dbReference>
<keyword evidence="3" id="KW-1133">Transmembrane helix</keyword>
<protein>
    <submittedName>
        <fullName evidence="6">Bumetanide-sensitive sodium-(Potassium)-chloride cotransporter</fullName>
    </submittedName>
</protein>
<organism evidence="6 7">
    <name type="scientific">Caerostris extrusa</name>
    <name type="common">Bark spider</name>
    <name type="synonym">Caerostris bankana</name>
    <dbReference type="NCBI Taxonomy" id="172846"/>
    <lineage>
        <taxon>Eukaryota</taxon>
        <taxon>Metazoa</taxon>
        <taxon>Ecdysozoa</taxon>
        <taxon>Arthropoda</taxon>
        <taxon>Chelicerata</taxon>
        <taxon>Arachnida</taxon>
        <taxon>Araneae</taxon>
        <taxon>Araneomorphae</taxon>
        <taxon>Entelegynae</taxon>
        <taxon>Araneoidea</taxon>
        <taxon>Araneidae</taxon>
        <taxon>Caerostris</taxon>
    </lineage>
</organism>
<evidence type="ECO:0000313" key="7">
    <source>
        <dbReference type="Proteomes" id="UP001054945"/>
    </source>
</evidence>
<sequence length="247" mass="28175">MDAHMSLCILRIPGGTDYSAYFDTPDGLPILQNYHPKEKLDTIQKLPDLKVTLETVLEESVTSDGVPPPYKIVSADEARDHLKRADLFHEKQEKGNIDVWWLYDDGGLTLLDEQRNLSALLSKFRIPFEDLTVISAEGEPLHEESTQTFKRMISKFLSKDESQKDPATVTRSTLNTFKNRTNQFLRLRELVEKYSKSSNLIVMTLPLPRRDGPTAPLYLTLAGHTDERFAAVSTRQRKQTSVLTFYS</sequence>
<evidence type="ECO:0000256" key="2">
    <source>
        <dbReference type="ARBA" id="ARBA00022692"/>
    </source>
</evidence>
<dbReference type="PANTHER" id="PTHR11827:SF103">
    <property type="entry name" value="SODIUM CHLORIDE COTRANSPORTER 69, ISOFORM E"/>
    <property type="match status" value="1"/>
</dbReference>
<evidence type="ECO:0000259" key="5">
    <source>
        <dbReference type="Pfam" id="PF03522"/>
    </source>
</evidence>
<dbReference type="GO" id="GO:0006884">
    <property type="term" value="P:cell volume homeostasis"/>
    <property type="evidence" value="ECO:0007669"/>
    <property type="project" value="TreeGrafter"/>
</dbReference>
<dbReference type="GO" id="GO:0008511">
    <property type="term" value="F:sodium:potassium:chloride symporter activity"/>
    <property type="evidence" value="ECO:0007669"/>
    <property type="project" value="TreeGrafter"/>
</dbReference>
<accession>A0AAV4P007</accession>
<feature type="domain" description="SLC12A transporter C-terminal" evidence="5">
    <location>
        <begin position="77"/>
        <end position="111"/>
    </location>
</feature>
<evidence type="ECO:0000256" key="4">
    <source>
        <dbReference type="ARBA" id="ARBA00023136"/>
    </source>
</evidence>